<evidence type="ECO:0000256" key="9">
    <source>
        <dbReference type="ARBA" id="ARBA00047899"/>
    </source>
</evidence>
<evidence type="ECO:0000256" key="10">
    <source>
        <dbReference type="ARBA" id="ARBA00048679"/>
    </source>
</evidence>
<dbReference type="PROSITE" id="PS00108">
    <property type="entry name" value="PROTEIN_KINASE_ST"/>
    <property type="match status" value="1"/>
</dbReference>
<dbReference type="InterPro" id="IPR008271">
    <property type="entry name" value="Ser/Thr_kinase_AS"/>
</dbReference>
<dbReference type="NCBIfam" id="NF033483">
    <property type="entry name" value="PknB_PASTA_kin"/>
    <property type="match status" value="1"/>
</dbReference>
<proteinExistence type="predicted"/>
<feature type="domain" description="PASTA" evidence="16">
    <location>
        <begin position="414"/>
        <end position="482"/>
    </location>
</feature>
<keyword evidence="7 13" id="KW-0067">ATP-binding</keyword>
<dbReference type="SUPFAM" id="SSF56112">
    <property type="entry name" value="Protein kinase-like (PK-like)"/>
    <property type="match status" value="1"/>
</dbReference>
<dbReference type="PANTHER" id="PTHR43289">
    <property type="entry name" value="MITOGEN-ACTIVATED PROTEIN KINASE KINASE KINASE 20-RELATED"/>
    <property type="match status" value="1"/>
</dbReference>
<keyword evidence="3" id="KW-0309">Germination</keyword>
<dbReference type="RefSeq" id="WP_076556715.1">
    <property type="nucleotide sequence ID" value="NZ_FTOC01000001.1"/>
</dbReference>
<feature type="binding site" evidence="13">
    <location>
        <position position="40"/>
    </location>
    <ligand>
        <name>ATP</name>
        <dbReference type="ChEBI" id="CHEBI:30616"/>
    </ligand>
</feature>
<keyword evidence="14" id="KW-0812">Transmembrane</keyword>
<dbReference type="Proteomes" id="UP000187608">
    <property type="component" value="Unassembled WGS sequence"/>
</dbReference>
<comment type="catalytic activity">
    <reaction evidence="10">
        <text>L-seryl-[protein] + ATP = O-phospho-L-seryl-[protein] + ADP + H(+)</text>
        <dbReference type="Rhea" id="RHEA:17989"/>
        <dbReference type="Rhea" id="RHEA-COMP:9863"/>
        <dbReference type="Rhea" id="RHEA-COMP:11604"/>
        <dbReference type="ChEBI" id="CHEBI:15378"/>
        <dbReference type="ChEBI" id="CHEBI:29999"/>
        <dbReference type="ChEBI" id="CHEBI:30616"/>
        <dbReference type="ChEBI" id="CHEBI:83421"/>
        <dbReference type="ChEBI" id="CHEBI:456216"/>
        <dbReference type="EC" id="2.7.11.1"/>
    </reaction>
</comment>
<keyword evidence="14" id="KW-0472">Membrane</keyword>
<dbReference type="Gene3D" id="2.60.40.2560">
    <property type="match status" value="1"/>
</dbReference>
<evidence type="ECO:0000256" key="5">
    <source>
        <dbReference type="ARBA" id="ARBA00022741"/>
    </source>
</evidence>
<keyword evidence="6 17" id="KW-0418">Kinase</keyword>
<protein>
    <recommendedName>
        <fullName evidence="12">Serine/threonine-protein kinase PrkC</fullName>
        <ecNumber evidence="1">2.7.11.1</ecNumber>
    </recommendedName>
</protein>
<evidence type="ECO:0000313" key="18">
    <source>
        <dbReference type="Proteomes" id="UP000187608"/>
    </source>
</evidence>
<dbReference type="Pfam" id="PF00069">
    <property type="entry name" value="Pkinase"/>
    <property type="match status" value="1"/>
</dbReference>
<dbReference type="STRING" id="570947.SAMN05421687_101456"/>
<feature type="transmembrane region" description="Helical" evidence="14">
    <location>
        <begin position="324"/>
        <end position="346"/>
    </location>
</feature>
<dbReference type="Gene3D" id="1.10.510.10">
    <property type="entry name" value="Transferase(Phosphotransferase) domain 1"/>
    <property type="match status" value="1"/>
</dbReference>
<dbReference type="OrthoDB" id="9788659at2"/>
<evidence type="ECO:0000256" key="3">
    <source>
        <dbReference type="ARBA" id="ARBA00022544"/>
    </source>
</evidence>
<keyword evidence="18" id="KW-1185">Reference proteome</keyword>
<dbReference type="PROSITE" id="PS00107">
    <property type="entry name" value="PROTEIN_KINASE_ATP"/>
    <property type="match status" value="1"/>
</dbReference>
<dbReference type="GO" id="GO:0007165">
    <property type="term" value="P:signal transduction"/>
    <property type="evidence" value="ECO:0007669"/>
    <property type="project" value="UniProtKB-ARBA"/>
</dbReference>
<keyword evidence="5 13" id="KW-0547">Nucleotide-binding</keyword>
<reference evidence="18" key="1">
    <citation type="submission" date="2017-01" db="EMBL/GenBank/DDBJ databases">
        <authorList>
            <person name="Varghese N."/>
            <person name="Submissions S."/>
        </authorList>
    </citation>
    <scope>NUCLEOTIDE SEQUENCE [LARGE SCALE GENOMIC DNA]</scope>
    <source>
        <strain evidence="18">DSM 23127</strain>
    </source>
</reference>
<dbReference type="GO" id="GO:0071224">
    <property type="term" value="P:cellular response to peptidoglycan"/>
    <property type="evidence" value="ECO:0007669"/>
    <property type="project" value="UniProtKB-ARBA"/>
</dbReference>
<evidence type="ECO:0000256" key="14">
    <source>
        <dbReference type="SAM" id="Phobius"/>
    </source>
</evidence>
<dbReference type="CDD" id="cd06577">
    <property type="entry name" value="PASTA_pknB"/>
    <property type="match status" value="3"/>
</dbReference>
<dbReference type="SMART" id="SM00220">
    <property type="entry name" value="S_TKc"/>
    <property type="match status" value="1"/>
</dbReference>
<dbReference type="EC" id="2.7.11.1" evidence="1"/>
<dbReference type="SMART" id="SM00740">
    <property type="entry name" value="PASTA"/>
    <property type="match status" value="3"/>
</dbReference>
<name>A0A1N7IL54_9BACI</name>
<keyword evidence="2 17" id="KW-0723">Serine/threonine-protein kinase</keyword>
<dbReference type="PROSITE" id="PS51178">
    <property type="entry name" value="PASTA"/>
    <property type="match status" value="3"/>
</dbReference>
<keyword evidence="8" id="KW-0735">Signal-anchor</keyword>
<evidence type="ECO:0000256" key="1">
    <source>
        <dbReference type="ARBA" id="ARBA00012513"/>
    </source>
</evidence>
<dbReference type="Pfam" id="PF03793">
    <property type="entry name" value="PASTA"/>
    <property type="match status" value="3"/>
</dbReference>
<dbReference type="GO" id="GO:0005524">
    <property type="term" value="F:ATP binding"/>
    <property type="evidence" value="ECO:0007669"/>
    <property type="project" value="UniProtKB-UniRule"/>
</dbReference>
<evidence type="ECO:0000256" key="4">
    <source>
        <dbReference type="ARBA" id="ARBA00022679"/>
    </source>
</evidence>
<dbReference type="PROSITE" id="PS50011">
    <property type="entry name" value="PROTEIN_KINASE_DOM"/>
    <property type="match status" value="1"/>
</dbReference>
<gene>
    <name evidence="17" type="ORF">SAMN05421687_101456</name>
</gene>
<evidence type="ECO:0000313" key="17">
    <source>
        <dbReference type="EMBL" id="SIS37805.1"/>
    </source>
</evidence>
<feature type="domain" description="PASTA" evidence="16">
    <location>
        <begin position="483"/>
        <end position="549"/>
    </location>
</feature>
<evidence type="ECO:0000256" key="13">
    <source>
        <dbReference type="PROSITE-ProRule" id="PRU10141"/>
    </source>
</evidence>
<evidence type="ECO:0000256" key="2">
    <source>
        <dbReference type="ARBA" id="ARBA00022527"/>
    </source>
</evidence>
<keyword evidence="4" id="KW-0808">Transferase</keyword>
<dbReference type="Gene3D" id="3.30.200.20">
    <property type="entry name" value="Phosphorylase Kinase, domain 1"/>
    <property type="match status" value="1"/>
</dbReference>
<dbReference type="AlphaFoldDB" id="A0A1N7IL54"/>
<evidence type="ECO:0000259" key="15">
    <source>
        <dbReference type="PROSITE" id="PS50011"/>
    </source>
</evidence>
<comment type="catalytic activity">
    <reaction evidence="9">
        <text>L-threonyl-[protein] + ATP = O-phospho-L-threonyl-[protein] + ADP + H(+)</text>
        <dbReference type="Rhea" id="RHEA:46608"/>
        <dbReference type="Rhea" id="RHEA-COMP:11060"/>
        <dbReference type="Rhea" id="RHEA-COMP:11605"/>
        <dbReference type="ChEBI" id="CHEBI:15378"/>
        <dbReference type="ChEBI" id="CHEBI:30013"/>
        <dbReference type="ChEBI" id="CHEBI:30616"/>
        <dbReference type="ChEBI" id="CHEBI:61977"/>
        <dbReference type="ChEBI" id="CHEBI:456216"/>
        <dbReference type="EC" id="2.7.11.1"/>
    </reaction>
</comment>
<dbReference type="EMBL" id="FTOC01000001">
    <property type="protein sequence ID" value="SIS37805.1"/>
    <property type="molecule type" value="Genomic_DNA"/>
</dbReference>
<evidence type="ECO:0000256" key="8">
    <source>
        <dbReference type="ARBA" id="ARBA00022968"/>
    </source>
</evidence>
<dbReference type="FunFam" id="1.10.510.10:FF:000021">
    <property type="entry name" value="Serine/threonine protein kinase"/>
    <property type="match status" value="1"/>
</dbReference>
<evidence type="ECO:0000259" key="16">
    <source>
        <dbReference type="PROSITE" id="PS51178"/>
    </source>
</evidence>
<dbReference type="InterPro" id="IPR011009">
    <property type="entry name" value="Kinase-like_dom_sf"/>
</dbReference>
<accession>A0A1N7IL54</accession>
<feature type="domain" description="Protein kinase" evidence="15">
    <location>
        <begin position="11"/>
        <end position="270"/>
    </location>
</feature>
<dbReference type="PANTHER" id="PTHR43289:SF34">
    <property type="entry name" value="SERINE_THREONINE-PROTEIN KINASE YBDM-RELATED"/>
    <property type="match status" value="1"/>
</dbReference>
<organism evidence="17 18">
    <name type="scientific">Salimicrobium flavidum</name>
    <dbReference type="NCBI Taxonomy" id="570947"/>
    <lineage>
        <taxon>Bacteria</taxon>
        <taxon>Bacillati</taxon>
        <taxon>Bacillota</taxon>
        <taxon>Bacilli</taxon>
        <taxon>Bacillales</taxon>
        <taxon>Bacillaceae</taxon>
        <taxon>Salimicrobium</taxon>
    </lineage>
</organism>
<dbReference type="InterPro" id="IPR000719">
    <property type="entry name" value="Prot_kinase_dom"/>
</dbReference>
<evidence type="ECO:0000256" key="12">
    <source>
        <dbReference type="ARBA" id="ARBA00070041"/>
    </source>
</evidence>
<dbReference type="GO" id="GO:0004674">
    <property type="term" value="F:protein serine/threonine kinase activity"/>
    <property type="evidence" value="ECO:0007669"/>
    <property type="project" value="UniProtKB-KW"/>
</dbReference>
<feature type="domain" description="PASTA" evidence="16">
    <location>
        <begin position="347"/>
        <end position="412"/>
    </location>
</feature>
<evidence type="ECO:0000256" key="11">
    <source>
        <dbReference type="ARBA" id="ARBA00060432"/>
    </source>
</evidence>
<evidence type="ECO:0000256" key="6">
    <source>
        <dbReference type="ARBA" id="ARBA00022777"/>
    </source>
</evidence>
<dbReference type="InterPro" id="IPR017441">
    <property type="entry name" value="Protein_kinase_ATP_BS"/>
</dbReference>
<dbReference type="FunFam" id="3.30.200.20:FF:000035">
    <property type="entry name" value="Serine/threonine protein kinase Stk1"/>
    <property type="match status" value="1"/>
</dbReference>
<evidence type="ECO:0000256" key="7">
    <source>
        <dbReference type="ARBA" id="ARBA00022840"/>
    </source>
</evidence>
<dbReference type="GO" id="GO:0009847">
    <property type="term" value="P:spore germination"/>
    <property type="evidence" value="ECO:0007669"/>
    <property type="project" value="UniProtKB-ARBA"/>
</dbReference>
<keyword evidence="14" id="KW-1133">Transmembrane helix</keyword>
<comment type="subcellular location">
    <subcellularLocation>
        <location evidence="11">Spore membrane</location>
        <topology evidence="11">Single-pass type II membrane protein</topology>
    </subcellularLocation>
</comment>
<dbReference type="CDD" id="cd14014">
    <property type="entry name" value="STKc_PknB_like"/>
    <property type="match status" value="1"/>
</dbReference>
<dbReference type="InterPro" id="IPR005543">
    <property type="entry name" value="PASTA_dom"/>
</dbReference>
<dbReference type="Gene3D" id="3.30.10.20">
    <property type="match status" value="3"/>
</dbReference>
<sequence>MLENQMLNERYHVKRMIGGGGMANVYLAYDTILEREVAIKVLRLEYGDDEEFIARFHREAQSAISLNHENIVNIFDVGEENDIYYMVMEFVDGMTLKRYIQTYDPIDLDKAVDIMRQITDAIALAHENDLIHRDIKPQNILIDSKGTVKVTDFGIAMALSATALTQTNSVLGSVHYLSPEQARGGTATKKSDIYSLGIVFFELLTGRLPFSGESPVSVALKHLQHDTPSISKYADVPQSVENIVLKSTAKDPLHRYDSVEDMEEDLSQCLDVTDAAPFHIPEEEGEKTKAIPVITEDAVSEEGGKTLPHTKGKETVKKKKKKPWIIFLFLFVFLGAGAAVALPMMLGPKDVEVSDVTGMEYEDAYSTLRDLNLQVERETEYSDEVEEGYVISTDPSPGSITKEETQVTVVSSLGKETVEVGDHTGKNFEATKKELEEKGFTSVFSINESSERPEGEILEQLQPSVDQEVVPGETSVLFRVSTGPPKIILRPLRNITEEEARSYLEEEGLEMEVSEQFSRNIEAGRIISQKPEAFTEVNTGTSVAVVLSLGQKQQPLKEETLSLNLPYNGEDGEEVTYQIYIDDTNSNGDEVYQEETITEETTVEIDVQLSEGEEGTYRIEQGDEVVEEGNMTY</sequence>